<dbReference type="RefSeq" id="WP_039713186.1">
    <property type="nucleotide sequence ID" value="NZ_JTJC03000003.1"/>
</dbReference>
<feature type="domain" description="Glycosyltransferase RgtA/B/C/D-like" evidence="9">
    <location>
        <begin position="77"/>
        <end position="226"/>
    </location>
</feature>
<evidence type="ECO:0000313" key="10">
    <source>
        <dbReference type="EMBL" id="NHC35911.1"/>
    </source>
</evidence>
<keyword evidence="4" id="KW-0808">Transferase</keyword>
<evidence type="ECO:0000256" key="3">
    <source>
        <dbReference type="ARBA" id="ARBA00022676"/>
    </source>
</evidence>
<organism evidence="10 11">
    <name type="scientific">Scytonema millei VB511283</name>
    <dbReference type="NCBI Taxonomy" id="1245923"/>
    <lineage>
        <taxon>Bacteria</taxon>
        <taxon>Bacillati</taxon>
        <taxon>Cyanobacteriota</taxon>
        <taxon>Cyanophyceae</taxon>
        <taxon>Nostocales</taxon>
        <taxon>Scytonemataceae</taxon>
        <taxon>Scytonema</taxon>
    </lineage>
</organism>
<dbReference type="Proteomes" id="UP000031532">
    <property type="component" value="Unassembled WGS sequence"/>
</dbReference>
<accession>A0A9X5I5D7</accession>
<keyword evidence="3" id="KW-0328">Glycosyltransferase</keyword>
<keyword evidence="6 8" id="KW-1133">Transmembrane helix</keyword>
<evidence type="ECO:0000256" key="8">
    <source>
        <dbReference type="SAM" id="Phobius"/>
    </source>
</evidence>
<feature type="transmembrane region" description="Helical" evidence="8">
    <location>
        <begin position="21"/>
        <end position="42"/>
    </location>
</feature>
<evidence type="ECO:0000256" key="6">
    <source>
        <dbReference type="ARBA" id="ARBA00022989"/>
    </source>
</evidence>
<feature type="transmembrane region" description="Helical" evidence="8">
    <location>
        <begin position="177"/>
        <end position="204"/>
    </location>
</feature>
<keyword evidence="5 8" id="KW-0812">Transmembrane</keyword>
<feature type="transmembrane region" description="Helical" evidence="8">
    <location>
        <begin position="331"/>
        <end position="353"/>
    </location>
</feature>
<keyword evidence="7 8" id="KW-0472">Membrane</keyword>
<dbReference type="PANTHER" id="PTHR33908:SF11">
    <property type="entry name" value="MEMBRANE PROTEIN"/>
    <property type="match status" value="1"/>
</dbReference>
<dbReference type="GO" id="GO:0005886">
    <property type="term" value="C:plasma membrane"/>
    <property type="evidence" value="ECO:0007669"/>
    <property type="project" value="UniProtKB-SubCell"/>
</dbReference>
<protein>
    <recommendedName>
        <fullName evidence="9">Glycosyltransferase RgtA/B/C/D-like domain-containing protein</fullName>
    </recommendedName>
</protein>
<dbReference type="Pfam" id="PF13231">
    <property type="entry name" value="PMT_2"/>
    <property type="match status" value="1"/>
</dbReference>
<evidence type="ECO:0000256" key="7">
    <source>
        <dbReference type="ARBA" id="ARBA00023136"/>
    </source>
</evidence>
<dbReference type="GO" id="GO:0016763">
    <property type="term" value="F:pentosyltransferase activity"/>
    <property type="evidence" value="ECO:0007669"/>
    <property type="project" value="TreeGrafter"/>
</dbReference>
<feature type="transmembrane region" description="Helical" evidence="8">
    <location>
        <begin position="216"/>
        <end position="235"/>
    </location>
</feature>
<dbReference type="PANTHER" id="PTHR33908">
    <property type="entry name" value="MANNOSYLTRANSFERASE YKCB-RELATED"/>
    <property type="match status" value="1"/>
</dbReference>
<feature type="transmembrane region" description="Helical" evidence="8">
    <location>
        <begin position="95"/>
        <end position="116"/>
    </location>
</feature>
<feature type="transmembrane region" description="Helical" evidence="8">
    <location>
        <begin position="360"/>
        <end position="378"/>
    </location>
</feature>
<comment type="caution">
    <text evidence="10">The sequence shown here is derived from an EMBL/GenBank/DDBJ whole genome shotgun (WGS) entry which is preliminary data.</text>
</comment>
<evidence type="ECO:0000256" key="2">
    <source>
        <dbReference type="ARBA" id="ARBA00022475"/>
    </source>
</evidence>
<evidence type="ECO:0000259" key="9">
    <source>
        <dbReference type="Pfam" id="PF13231"/>
    </source>
</evidence>
<keyword evidence="2" id="KW-1003">Cell membrane</keyword>
<reference evidence="10 11" key="1">
    <citation type="journal article" date="2015" name="Genome Announc.">
        <title>Draft Genome Sequence of the Terrestrial Cyanobacterium Scytonema millei VB511283, Isolated from Eastern India.</title>
        <authorList>
            <person name="Sen D."/>
            <person name="Chandrababunaidu M.M."/>
            <person name="Singh D."/>
            <person name="Sanghi N."/>
            <person name="Ghorai A."/>
            <person name="Mishra G.P."/>
            <person name="Madduluri M."/>
            <person name="Adhikary S.P."/>
            <person name="Tripathy S."/>
        </authorList>
    </citation>
    <scope>NUCLEOTIDE SEQUENCE [LARGE SCALE GENOMIC DNA]</scope>
    <source>
        <strain evidence="10 11">VB511283</strain>
    </source>
</reference>
<feature type="transmembrane region" description="Helical" evidence="8">
    <location>
        <begin position="284"/>
        <end position="302"/>
    </location>
</feature>
<proteinExistence type="predicted"/>
<dbReference type="AlphaFoldDB" id="A0A9X5I5D7"/>
<dbReference type="InterPro" id="IPR050297">
    <property type="entry name" value="LipidA_mod_glycosyltrf_83"/>
</dbReference>
<comment type="subcellular location">
    <subcellularLocation>
        <location evidence="1">Cell membrane</location>
        <topology evidence="1">Multi-pass membrane protein</topology>
    </subcellularLocation>
</comment>
<feature type="transmembrane region" description="Helical" evidence="8">
    <location>
        <begin position="123"/>
        <end position="142"/>
    </location>
</feature>
<gene>
    <name evidence="10" type="ORF">QH73_0014820</name>
</gene>
<dbReference type="GO" id="GO:0009103">
    <property type="term" value="P:lipopolysaccharide biosynthetic process"/>
    <property type="evidence" value="ECO:0007669"/>
    <property type="project" value="UniProtKB-ARBA"/>
</dbReference>
<name>A0A9X5I5D7_9CYAN</name>
<sequence length="515" mass="59465">MQTTIKQFKKLQPSKFTAFTLDRISFVIIGFGILVRLVQYLFNRSLWNDEAALALNIVNRSYAKLLQPLDYNQGAPLGFLMVEKLAVQLFGNNEYALRLFPLISSIASLFLFYHLAKKCLQKPAVPVALTLFAGLEYLLYFASEVKQYSTDVAVAILGAIIGVSLHQKKIEPSQVIIYAIGGAIAVWFSHPAIFVLAGVGIYHILAGWQQKKRNKLIIVLAVTSIWFLSFASLYFLSLRNLGESEYLLRSWTNKYAFPTSIFDINWSYLRYIKLFKDPLGFPEPWVIVPRLVCLAGFISLWYRRREILFILISPFIVTLLAGYLQKYPFHSRLVVFLTPFFILGIAEGSYFIWQKTCKNKFTAVIGILIISLLLAIPITNASHRLVQPQTKQEIKQVMSYLKSHQQSGDILYIYQRAEYQFKYYAAKYGYREDDYIMGIDDLDEYDGKGMSEQEWQRYQNDFDKLRGNKRVWVILSHITHVPKEQQRILAYLDSMGQKIDMFTVPGSFAYLYDFS</sequence>
<keyword evidence="11" id="KW-1185">Reference proteome</keyword>
<evidence type="ECO:0000256" key="1">
    <source>
        <dbReference type="ARBA" id="ARBA00004651"/>
    </source>
</evidence>
<dbReference type="EMBL" id="JTJC03000003">
    <property type="protein sequence ID" value="NHC35911.1"/>
    <property type="molecule type" value="Genomic_DNA"/>
</dbReference>
<feature type="transmembrane region" description="Helical" evidence="8">
    <location>
        <begin position="307"/>
        <end position="325"/>
    </location>
</feature>
<dbReference type="OrthoDB" id="506059at2"/>
<evidence type="ECO:0000256" key="4">
    <source>
        <dbReference type="ARBA" id="ARBA00022679"/>
    </source>
</evidence>
<evidence type="ECO:0000313" key="11">
    <source>
        <dbReference type="Proteomes" id="UP000031532"/>
    </source>
</evidence>
<evidence type="ECO:0000256" key="5">
    <source>
        <dbReference type="ARBA" id="ARBA00022692"/>
    </source>
</evidence>
<dbReference type="InterPro" id="IPR038731">
    <property type="entry name" value="RgtA/B/C-like"/>
</dbReference>